<accession>A0A4P9ZZ33</accession>
<reference evidence="8" key="1">
    <citation type="journal article" date="2018" name="Nat. Microbiol.">
        <title>Leveraging single-cell genomics to expand the fungal tree of life.</title>
        <authorList>
            <person name="Ahrendt S.R."/>
            <person name="Quandt C.A."/>
            <person name="Ciobanu D."/>
            <person name="Clum A."/>
            <person name="Salamov A."/>
            <person name="Andreopoulos B."/>
            <person name="Cheng J.F."/>
            <person name="Woyke T."/>
            <person name="Pelin A."/>
            <person name="Henrissat B."/>
            <person name="Reynolds N.K."/>
            <person name="Benny G.L."/>
            <person name="Smith M.E."/>
            <person name="James T.Y."/>
            <person name="Grigoriev I.V."/>
        </authorList>
    </citation>
    <scope>NUCLEOTIDE SEQUENCE [LARGE SCALE GENOMIC DNA]</scope>
    <source>
        <strain evidence="8">RSA 468</strain>
    </source>
</reference>
<evidence type="ECO:0000313" key="7">
    <source>
        <dbReference type="EMBL" id="RKP38341.1"/>
    </source>
</evidence>
<name>A0A4P9ZZ33_9FUNG</name>
<sequence>MGKAASSRAEPTTKTVIANPHIAKSQGNGVQKKTKKVLSTKAMKRKVKAIEKACAFDDKLDKRKDVILDKKTKLQARKSVWD</sequence>
<keyword evidence="3" id="KW-0813">Transport</keyword>
<keyword evidence="8" id="KW-1185">Reference proteome</keyword>
<dbReference type="Pfam" id="PF09135">
    <property type="entry name" value="Alb1"/>
    <property type="match status" value="1"/>
</dbReference>
<protein>
    <submittedName>
        <fullName evidence="7">Uncharacterized protein</fullName>
    </submittedName>
</protein>
<dbReference type="InterPro" id="IPR022784">
    <property type="entry name" value="Ribosome_bgen_Alb1"/>
</dbReference>
<dbReference type="GO" id="GO:0005634">
    <property type="term" value="C:nucleus"/>
    <property type="evidence" value="ECO:0007669"/>
    <property type="project" value="UniProtKB-SubCell"/>
</dbReference>
<proteinExistence type="predicted"/>
<evidence type="ECO:0000313" key="8">
    <source>
        <dbReference type="Proteomes" id="UP000268162"/>
    </source>
</evidence>
<dbReference type="GO" id="GO:0005737">
    <property type="term" value="C:cytoplasm"/>
    <property type="evidence" value="ECO:0007669"/>
    <property type="project" value="UniProtKB-SubCell"/>
</dbReference>
<evidence type="ECO:0000256" key="3">
    <source>
        <dbReference type="ARBA" id="ARBA00022448"/>
    </source>
</evidence>
<evidence type="ECO:0000256" key="6">
    <source>
        <dbReference type="ARBA" id="ARBA00023242"/>
    </source>
</evidence>
<evidence type="ECO:0000256" key="4">
    <source>
        <dbReference type="ARBA" id="ARBA00022490"/>
    </source>
</evidence>
<keyword evidence="4" id="KW-0963">Cytoplasm</keyword>
<comment type="subcellular location">
    <subcellularLocation>
        <location evidence="2">Cytoplasm</location>
    </subcellularLocation>
    <subcellularLocation>
        <location evidence="1">Nucleus</location>
    </subcellularLocation>
</comment>
<dbReference type="Proteomes" id="UP000268162">
    <property type="component" value="Unassembled WGS sequence"/>
</dbReference>
<keyword evidence="6" id="KW-0539">Nucleus</keyword>
<evidence type="ECO:0000256" key="2">
    <source>
        <dbReference type="ARBA" id="ARBA00004496"/>
    </source>
</evidence>
<dbReference type="EMBL" id="ML002378">
    <property type="protein sequence ID" value="RKP38341.1"/>
    <property type="molecule type" value="Genomic_DNA"/>
</dbReference>
<dbReference type="GO" id="GO:0042254">
    <property type="term" value="P:ribosome biogenesis"/>
    <property type="evidence" value="ECO:0007669"/>
    <property type="project" value="UniProtKB-KW"/>
</dbReference>
<evidence type="ECO:0000256" key="1">
    <source>
        <dbReference type="ARBA" id="ARBA00004123"/>
    </source>
</evidence>
<evidence type="ECO:0000256" key="5">
    <source>
        <dbReference type="ARBA" id="ARBA00022517"/>
    </source>
</evidence>
<gene>
    <name evidence="7" type="ORF">BJ085DRAFT_39644</name>
</gene>
<organism evidence="7 8">
    <name type="scientific">Dimargaris cristalligena</name>
    <dbReference type="NCBI Taxonomy" id="215637"/>
    <lineage>
        <taxon>Eukaryota</taxon>
        <taxon>Fungi</taxon>
        <taxon>Fungi incertae sedis</taxon>
        <taxon>Zoopagomycota</taxon>
        <taxon>Kickxellomycotina</taxon>
        <taxon>Dimargaritomycetes</taxon>
        <taxon>Dimargaritales</taxon>
        <taxon>Dimargaritaceae</taxon>
        <taxon>Dimargaris</taxon>
    </lineage>
</organism>
<dbReference type="AlphaFoldDB" id="A0A4P9ZZ33"/>
<keyword evidence="5" id="KW-0690">Ribosome biogenesis</keyword>